<dbReference type="AlphaFoldDB" id="A0A369KIG9"/>
<evidence type="ECO:0000313" key="1">
    <source>
        <dbReference type="EMBL" id="RDB31564.1"/>
    </source>
</evidence>
<accession>A0A369KIG9</accession>
<reference evidence="1 2" key="1">
    <citation type="submission" date="2018-07" db="EMBL/GenBank/DDBJ databases">
        <title>Comparative genomics of the Candidatus Parilichlamydiaceae reveals evidence of convergent evolution and genome reduction in the phylum Chlamydiae.</title>
        <authorList>
            <person name="Taylor-Brown A."/>
            <person name="Polkinghorne A."/>
        </authorList>
    </citation>
    <scope>NUCLEOTIDE SEQUENCE [LARGE SCALE GENOMIC DNA]</scope>
    <source>
        <strain evidence="1 2">Hat2</strain>
    </source>
</reference>
<evidence type="ECO:0000313" key="2">
    <source>
        <dbReference type="Proteomes" id="UP000253816"/>
    </source>
</evidence>
<dbReference type="EMBL" id="QQBG01000011">
    <property type="protein sequence ID" value="RDB31564.1"/>
    <property type="molecule type" value="Genomic_DNA"/>
</dbReference>
<sequence>MRHLIDLVSPSGVESLLLMYHWARFDTVACARSEGLSTVPAPSRGYCPEEGRRYSSDLEIKRLLAQERGEQDHIDFWKEREQLVRTSRRAVAFFKRACFFVQVPCQIVPFSEKTSLMKKVSGQISHRIPLLSQKKPKPLFLRSIYQLRHVEDRKEWKDTRKTRCKKKKETAFTHLKEPIPQISFFVPLNLLEKNTGKKKKFKRLKKLKRIFREEEEKEAEE</sequence>
<dbReference type="Proteomes" id="UP000253816">
    <property type="component" value="Unassembled WGS sequence"/>
</dbReference>
<protein>
    <submittedName>
        <fullName evidence="1">Uncharacterized protein</fullName>
    </submittedName>
</protein>
<name>A0A369KIG9_9BACT</name>
<proteinExistence type="predicted"/>
<keyword evidence="2" id="KW-1185">Reference proteome</keyword>
<comment type="caution">
    <text evidence="1">The sequence shown here is derived from an EMBL/GenBank/DDBJ whole genome shotgun (WGS) entry which is preliminary data.</text>
</comment>
<gene>
    <name evidence="1" type="ORF">HAT2_00329</name>
</gene>
<organism evidence="1 2">
    <name type="scientific">Candidatus Similichlamydia laticola</name>
    <dbReference type="NCBI Taxonomy" id="2170265"/>
    <lineage>
        <taxon>Bacteria</taxon>
        <taxon>Pseudomonadati</taxon>
        <taxon>Chlamydiota</taxon>
        <taxon>Chlamydiia</taxon>
        <taxon>Parachlamydiales</taxon>
        <taxon>Candidatus Parilichlamydiaceae</taxon>
        <taxon>Candidatus Similichlamydia</taxon>
    </lineage>
</organism>